<dbReference type="PANTHER" id="PTHR33495:SF2">
    <property type="entry name" value="ANTI-SIGMA FACTOR ANTAGONIST TM_1081-RELATED"/>
    <property type="match status" value="1"/>
</dbReference>
<protein>
    <submittedName>
        <fullName evidence="2">STAS domain-containing protein</fullName>
    </submittedName>
</protein>
<dbReference type="Proteomes" id="UP001598448">
    <property type="component" value="Unassembled WGS sequence"/>
</dbReference>
<keyword evidence="3" id="KW-1185">Reference proteome</keyword>
<dbReference type="Gene3D" id="3.30.750.24">
    <property type="entry name" value="STAS domain"/>
    <property type="match status" value="1"/>
</dbReference>
<name>A0ABW6FHC5_9ACTN</name>
<feature type="domain" description="STAS" evidence="1">
    <location>
        <begin position="11"/>
        <end position="116"/>
    </location>
</feature>
<evidence type="ECO:0000259" key="1">
    <source>
        <dbReference type="PROSITE" id="PS50801"/>
    </source>
</evidence>
<organism evidence="2 3">
    <name type="scientific">Streptomyces albidochromogenes</name>
    <dbReference type="NCBI Taxonomy" id="329524"/>
    <lineage>
        <taxon>Bacteria</taxon>
        <taxon>Bacillati</taxon>
        <taxon>Actinomycetota</taxon>
        <taxon>Actinomycetes</taxon>
        <taxon>Kitasatosporales</taxon>
        <taxon>Streptomycetaceae</taxon>
        <taxon>Streptomyces</taxon>
    </lineage>
</organism>
<dbReference type="InterPro" id="IPR058548">
    <property type="entry name" value="MlaB-like_STAS"/>
</dbReference>
<accession>A0ABW6FHC5</accession>
<dbReference type="PROSITE" id="PS50801">
    <property type="entry name" value="STAS"/>
    <property type="match status" value="1"/>
</dbReference>
<dbReference type="EMBL" id="JBHXIJ010000008">
    <property type="protein sequence ID" value="MFD5097903.1"/>
    <property type="molecule type" value="Genomic_DNA"/>
</dbReference>
<dbReference type="SUPFAM" id="SSF52091">
    <property type="entry name" value="SpoIIaa-like"/>
    <property type="match status" value="1"/>
</dbReference>
<dbReference type="Pfam" id="PF13466">
    <property type="entry name" value="STAS_2"/>
    <property type="match status" value="1"/>
</dbReference>
<dbReference type="PANTHER" id="PTHR33495">
    <property type="entry name" value="ANTI-SIGMA FACTOR ANTAGONIST TM_1081-RELATED-RELATED"/>
    <property type="match status" value="1"/>
</dbReference>
<proteinExistence type="predicted"/>
<dbReference type="InterPro" id="IPR002645">
    <property type="entry name" value="STAS_dom"/>
</dbReference>
<sequence>MHQTRSTEPRMLLVTHRSERAVVLALHGEVDMDSVEPLRLALDREARRGWSPVVIDLSAVDFADTAMINALLRVRPLLGERLRLAAPSALVTRLLGVLSLDDAFTVRDSREAAVAA</sequence>
<comment type="caution">
    <text evidence="2">The sequence shown here is derived from an EMBL/GenBank/DDBJ whole genome shotgun (WGS) entry which is preliminary data.</text>
</comment>
<dbReference type="InterPro" id="IPR036513">
    <property type="entry name" value="STAS_dom_sf"/>
</dbReference>
<evidence type="ECO:0000313" key="3">
    <source>
        <dbReference type="Proteomes" id="UP001598448"/>
    </source>
</evidence>
<evidence type="ECO:0000313" key="2">
    <source>
        <dbReference type="EMBL" id="MFD5097903.1"/>
    </source>
</evidence>
<dbReference type="CDD" id="cd07043">
    <property type="entry name" value="STAS_anti-anti-sigma_factors"/>
    <property type="match status" value="1"/>
</dbReference>
<dbReference type="RefSeq" id="WP_386707926.1">
    <property type="nucleotide sequence ID" value="NZ_JBHXIJ010000008.1"/>
</dbReference>
<gene>
    <name evidence="2" type="ORF">ACFWJN_02795</name>
</gene>
<reference evidence="2 3" key="1">
    <citation type="submission" date="2024-09" db="EMBL/GenBank/DDBJ databases">
        <title>The Natural Products Discovery Center: Release of the First 8490 Sequenced Strains for Exploring Actinobacteria Biosynthetic Diversity.</title>
        <authorList>
            <person name="Kalkreuter E."/>
            <person name="Kautsar S.A."/>
            <person name="Yang D."/>
            <person name="Bader C.D."/>
            <person name="Teijaro C.N."/>
            <person name="Fluegel L."/>
            <person name="Davis C.M."/>
            <person name="Simpson J.R."/>
            <person name="Lauterbach L."/>
            <person name="Steele A.D."/>
            <person name="Gui C."/>
            <person name="Meng S."/>
            <person name="Li G."/>
            <person name="Viehrig K."/>
            <person name="Ye F."/>
            <person name="Su P."/>
            <person name="Kiefer A.F."/>
            <person name="Nichols A."/>
            <person name="Cepeda A.J."/>
            <person name="Yan W."/>
            <person name="Fan B."/>
            <person name="Jiang Y."/>
            <person name="Adhikari A."/>
            <person name="Zheng C.-J."/>
            <person name="Schuster L."/>
            <person name="Cowan T.M."/>
            <person name="Smanski M.J."/>
            <person name="Chevrette M.G."/>
            <person name="De Carvalho L.P.S."/>
            <person name="Shen B."/>
        </authorList>
    </citation>
    <scope>NUCLEOTIDE SEQUENCE [LARGE SCALE GENOMIC DNA]</scope>
    <source>
        <strain evidence="2 3">NPDC058348</strain>
    </source>
</reference>